<sequence length="698" mass="79573">MSRIRNTFINSIPIRNKVLVFGLIMSSVPLLLISFYYYSFIKADLEERIIDKQKLILENLSNQIEMEFDQTIQRIQVFSSFKNLQMEKDTLYELLVKNDSIEEVVVTDKNGTVEKRVSRYKLNRPEKNENWFTKDMWSAFQKKEKIYGGVEFNQFDQPVIKLAVPFYDNGERKGIGVVVQLQKIIGQISSLRPNDSAYLYLVDRNGKVIAHQDYRKLWAKQEPVNPKEVLGVKTKINELDWTLVMEQPKDTAYQPIYHMMKSGFWAAALVTLIVSFISVYAGFYFTKPIIILENAMRKLTIGSKNKPVEITRKDELGQLTASFNEMSKELEDKTIRLAQEKERLDVVVSGIGAGLALITNEYAVTWMNPILKQWLKDDQVSLPCYRLIGEKNLPCENCPLPCPEKETAVDKVMNLKFDAGTDRIFRRRVFPLNHAIAGEGEFLIVIEDITEQKHMEEKIIQTDKLAALGLMASSFAHEVNNPLTTINVYAEDLMDRIQDDEQIVHEEVFLYLKKIKENTERCKRITGNLLNFSRKSNWTLSRIDLSETIQNSISLVEYSLRKNHIKLEVEMGENLPNIAGDSIKLMQVLVNLINNSVDAMPDGGIIKIGAKTDNMNLVLIVSDNGSGISKGILPKIFDPFYTTKPVGKGTGLGLSVCYGIIQQFGGTIEIDSELGMGTTIEIHIPVGREEKRWLQQSS</sequence>
<dbReference type="EC" id="2.7.13.3" evidence="3"/>
<evidence type="ECO:0000256" key="1">
    <source>
        <dbReference type="ARBA" id="ARBA00000085"/>
    </source>
</evidence>
<evidence type="ECO:0000313" key="18">
    <source>
        <dbReference type="Proteomes" id="UP000679749"/>
    </source>
</evidence>
<evidence type="ECO:0000256" key="4">
    <source>
        <dbReference type="ARBA" id="ARBA00022475"/>
    </source>
</evidence>
<dbReference type="CDD" id="cd06225">
    <property type="entry name" value="HAMP"/>
    <property type="match status" value="1"/>
</dbReference>
<dbReference type="CDD" id="cd18774">
    <property type="entry name" value="PDC2_HK_sensor"/>
    <property type="match status" value="1"/>
</dbReference>
<dbReference type="SMART" id="SM00304">
    <property type="entry name" value="HAMP"/>
    <property type="match status" value="1"/>
</dbReference>
<keyword evidence="5" id="KW-0597">Phosphoprotein</keyword>
<keyword evidence="11 14" id="KW-1133">Transmembrane helix</keyword>
<keyword evidence="4" id="KW-1003">Cell membrane</keyword>
<dbReference type="Pfam" id="PF00672">
    <property type="entry name" value="HAMP"/>
    <property type="match status" value="1"/>
</dbReference>
<dbReference type="PROSITE" id="PS50885">
    <property type="entry name" value="HAMP"/>
    <property type="match status" value="1"/>
</dbReference>
<organism evidence="17 18">
    <name type="scientific">Neobacillus rhizophilus</name>
    <dbReference type="NCBI Taxonomy" id="2833579"/>
    <lineage>
        <taxon>Bacteria</taxon>
        <taxon>Bacillati</taxon>
        <taxon>Bacillota</taxon>
        <taxon>Bacilli</taxon>
        <taxon>Bacillales</taxon>
        <taxon>Bacillaceae</taxon>
        <taxon>Neobacillus</taxon>
    </lineage>
</organism>
<dbReference type="GO" id="GO:0000155">
    <property type="term" value="F:phosphorelay sensor kinase activity"/>
    <property type="evidence" value="ECO:0007669"/>
    <property type="project" value="InterPro"/>
</dbReference>
<dbReference type="CDD" id="cd00082">
    <property type="entry name" value="HisKA"/>
    <property type="match status" value="1"/>
</dbReference>
<feature type="transmembrane region" description="Helical" evidence="14">
    <location>
        <begin position="264"/>
        <end position="285"/>
    </location>
</feature>
<dbReference type="InterPro" id="IPR003594">
    <property type="entry name" value="HATPase_dom"/>
</dbReference>
<dbReference type="Gene3D" id="1.10.8.500">
    <property type="entry name" value="HAMP domain in histidine kinase"/>
    <property type="match status" value="1"/>
</dbReference>
<dbReference type="Pfam" id="PF00512">
    <property type="entry name" value="HisKA"/>
    <property type="match status" value="1"/>
</dbReference>
<dbReference type="GO" id="GO:0005524">
    <property type="term" value="F:ATP binding"/>
    <property type="evidence" value="ECO:0007669"/>
    <property type="project" value="UniProtKB-KW"/>
</dbReference>
<dbReference type="Gene3D" id="1.10.287.130">
    <property type="match status" value="1"/>
</dbReference>
<dbReference type="SUPFAM" id="SSF158472">
    <property type="entry name" value="HAMP domain-like"/>
    <property type="match status" value="1"/>
</dbReference>
<dbReference type="AlphaFoldDB" id="A0A942U589"/>
<evidence type="ECO:0000256" key="10">
    <source>
        <dbReference type="ARBA" id="ARBA00022840"/>
    </source>
</evidence>
<keyword evidence="12" id="KW-0902">Two-component regulatory system</keyword>
<keyword evidence="9" id="KW-0418">Kinase</keyword>
<keyword evidence="13 14" id="KW-0472">Membrane</keyword>
<keyword evidence="18" id="KW-1185">Reference proteome</keyword>
<feature type="domain" description="HAMP" evidence="16">
    <location>
        <begin position="283"/>
        <end position="335"/>
    </location>
</feature>
<dbReference type="InterPro" id="IPR005467">
    <property type="entry name" value="His_kinase_dom"/>
</dbReference>
<comment type="caution">
    <text evidence="17">The sequence shown here is derived from an EMBL/GenBank/DDBJ whole genome shotgun (WGS) entry which is preliminary data.</text>
</comment>
<dbReference type="PROSITE" id="PS50109">
    <property type="entry name" value="HIS_KIN"/>
    <property type="match status" value="1"/>
</dbReference>
<evidence type="ECO:0000256" key="8">
    <source>
        <dbReference type="ARBA" id="ARBA00022741"/>
    </source>
</evidence>
<dbReference type="EMBL" id="JAGYPF010000001">
    <property type="protein sequence ID" value="MBS4211759.1"/>
    <property type="molecule type" value="Genomic_DNA"/>
</dbReference>
<dbReference type="Pfam" id="PF02743">
    <property type="entry name" value="dCache_1"/>
    <property type="match status" value="1"/>
</dbReference>
<evidence type="ECO:0000256" key="5">
    <source>
        <dbReference type="ARBA" id="ARBA00022553"/>
    </source>
</evidence>
<evidence type="ECO:0000256" key="9">
    <source>
        <dbReference type="ARBA" id="ARBA00022777"/>
    </source>
</evidence>
<comment type="catalytic activity">
    <reaction evidence="1">
        <text>ATP + protein L-histidine = ADP + protein N-phospho-L-histidine.</text>
        <dbReference type="EC" id="2.7.13.3"/>
    </reaction>
</comment>
<dbReference type="PRINTS" id="PR00344">
    <property type="entry name" value="BCTRLSENSOR"/>
</dbReference>
<dbReference type="PANTHER" id="PTHR43065:SF10">
    <property type="entry name" value="PEROXIDE STRESS-ACTIVATED HISTIDINE KINASE MAK3"/>
    <property type="match status" value="1"/>
</dbReference>
<dbReference type="InterPro" id="IPR004358">
    <property type="entry name" value="Sig_transdc_His_kin-like_C"/>
</dbReference>
<proteinExistence type="predicted"/>
<evidence type="ECO:0000256" key="2">
    <source>
        <dbReference type="ARBA" id="ARBA00004651"/>
    </source>
</evidence>
<accession>A0A942U589</accession>
<dbReference type="InterPro" id="IPR036890">
    <property type="entry name" value="HATPase_C_sf"/>
</dbReference>
<dbReference type="SMART" id="SM00388">
    <property type="entry name" value="HisKA"/>
    <property type="match status" value="1"/>
</dbReference>
<dbReference type="RefSeq" id="WP_213116247.1">
    <property type="nucleotide sequence ID" value="NZ_JAGYPF010000001.1"/>
</dbReference>
<dbReference type="Pfam" id="PF02518">
    <property type="entry name" value="HATPase_c"/>
    <property type="match status" value="1"/>
</dbReference>
<evidence type="ECO:0000256" key="13">
    <source>
        <dbReference type="ARBA" id="ARBA00023136"/>
    </source>
</evidence>
<dbReference type="InterPro" id="IPR003661">
    <property type="entry name" value="HisK_dim/P_dom"/>
</dbReference>
<feature type="domain" description="Histidine kinase" evidence="15">
    <location>
        <begin position="474"/>
        <end position="688"/>
    </location>
</feature>
<dbReference type="GO" id="GO:0005886">
    <property type="term" value="C:plasma membrane"/>
    <property type="evidence" value="ECO:0007669"/>
    <property type="project" value="UniProtKB-SubCell"/>
</dbReference>
<keyword evidence="10" id="KW-0067">ATP-binding</keyword>
<gene>
    <name evidence="17" type="ORF">KHA99_04710</name>
</gene>
<dbReference type="Gene3D" id="3.30.565.10">
    <property type="entry name" value="Histidine kinase-like ATPase, C-terminal domain"/>
    <property type="match status" value="1"/>
</dbReference>
<evidence type="ECO:0000256" key="11">
    <source>
        <dbReference type="ARBA" id="ARBA00022989"/>
    </source>
</evidence>
<dbReference type="SMART" id="SM00387">
    <property type="entry name" value="HATPase_c"/>
    <property type="match status" value="1"/>
</dbReference>
<dbReference type="SUPFAM" id="SSF47384">
    <property type="entry name" value="Homodimeric domain of signal transducing histidine kinase"/>
    <property type="match status" value="1"/>
</dbReference>
<keyword evidence="8" id="KW-0547">Nucleotide-binding</keyword>
<comment type="subcellular location">
    <subcellularLocation>
        <location evidence="2">Cell membrane</location>
        <topology evidence="2">Multi-pass membrane protein</topology>
    </subcellularLocation>
</comment>
<dbReference type="Gene3D" id="3.30.450.20">
    <property type="entry name" value="PAS domain"/>
    <property type="match status" value="2"/>
</dbReference>
<evidence type="ECO:0000256" key="7">
    <source>
        <dbReference type="ARBA" id="ARBA00022692"/>
    </source>
</evidence>
<dbReference type="InterPro" id="IPR033479">
    <property type="entry name" value="dCache_1"/>
</dbReference>
<dbReference type="Proteomes" id="UP000679749">
    <property type="component" value="Unassembled WGS sequence"/>
</dbReference>
<dbReference type="SUPFAM" id="SSF55874">
    <property type="entry name" value="ATPase domain of HSP90 chaperone/DNA topoisomerase II/histidine kinase"/>
    <property type="match status" value="1"/>
</dbReference>
<dbReference type="PANTHER" id="PTHR43065">
    <property type="entry name" value="SENSOR HISTIDINE KINASE"/>
    <property type="match status" value="1"/>
</dbReference>
<dbReference type="InterPro" id="IPR003660">
    <property type="entry name" value="HAMP_dom"/>
</dbReference>
<evidence type="ECO:0000256" key="12">
    <source>
        <dbReference type="ARBA" id="ARBA00023012"/>
    </source>
</evidence>
<evidence type="ECO:0000256" key="3">
    <source>
        <dbReference type="ARBA" id="ARBA00012438"/>
    </source>
</evidence>
<evidence type="ECO:0000256" key="6">
    <source>
        <dbReference type="ARBA" id="ARBA00022679"/>
    </source>
</evidence>
<feature type="transmembrane region" description="Helical" evidence="14">
    <location>
        <begin position="18"/>
        <end position="38"/>
    </location>
</feature>
<protein>
    <recommendedName>
        <fullName evidence="3">histidine kinase</fullName>
        <ecNumber evidence="3">2.7.13.3</ecNumber>
    </recommendedName>
</protein>
<evidence type="ECO:0000313" key="17">
    <source>
        <dbReference type="EMBL" id="MBS4211759.1"/>
    </source>
</evidence>
<keyword evidence="6" id="KW-0808">Transferase</keyword>
<reference evidence="17" key="1">
    <citation type="submission" date="2021-05" db="EMBL/GenBank/DDBJ databases">
        <title>Novel Bacillus species.</title>
        <authorList>
            <person name="Liu G."/>
        </authorList>
    </citation>
    <scope>NUCLEOTIDE SEQUENCE</scope>
    <source>
        <strain evidence="17">FJAT-49825</strain>
    </source>
</reference>
<name>A0A942U589_9BACI</name>
<evidence type="ECO:0000259" key="16">
    <source>
        <dbReference type="PROSITE" id="PS50885"/>
    </source>
</evidence>
<keyword evidence="7 14" id="KW-0812">Transmembrane</keyword>
<dbReference type="InterPro" id="IPR036097">
    <property type="entry name" value="HisK_dim/P_sf"/>
</dbReference>
<evidence type="ECO:0000259" key="15">
    <source>
        <dbReference type="PROSITE" id="PS50109"/>
    </source>
</evidence>
<evidence type="ECO:0000256" key="14">
    <source>
        <dbReference type="SAM" id="Phobius"/>
    </source>
</evidence>